<gene>
    <name evidence="1" type="ORF">CGERO_01200</name>
</gene>
<sequence>MLRIAVIGAGANGLYLSDLLMSCKRPMHVDLIDAAPAPAGLAPYRNANPGASTVRFIGNVPADTELDSLYDLVLDTSFHSEIEAKARVSQAVFSASGDLADPLKALQARGIATTTWLGGLNLPAGYSLAQWHALLATATGAPVCF</sequence>
<organism evidence="1 2">
    <name type="scientific">Corynebacterium gerontici</name>
    <dbReference type="NCBI Taxonomy" id="2079234"/>
    <lineage>
        <taxon>Bacteria</taxon>
        <taxon>Bacillati</taxon>
        <taxon>Actinomycetota</taxon>
        <taxon>Actinomycetes</taxon>
        <taxon>Mycobacteriales</taxon>
        <taxon>Corynebacteriaceae</taxon>
        <taxon>Corynebacterium</taxon>
    </lineage>
</organism>
<evidence type="ECO:0000313" key="2">
    <source>
        <dbReference type="Proteomes" id="UP000271587"/>
    </source>
</evidence>
<dbReference type="RefSeq" id="WP_245998848.1">
    <property type="nucleotide sequence ID" value="NZ_CP033897.1"/>
</dbReference>
<dbReference type="EMBL" id="CP033897">
    <property type="protein sequence ID" value="AZA10574.1"/>
    <property type="molecule type" value="Genomic_DNA"/>
</dbReference>
<protein>
    <submittedName>
        <fullName evidence="1">Uncharacterized protein</fullName>
    </submittedName>
</protein>
<evidence type="ECO:0000313" key="1">
    <source>
        <dbReference type="EMBL" id="AZA10574.1"/>
    </source>
</evidence>
<keyword evidence="2" id="KW-1185">Reference proteome</keyword>
<reference evidence="1 2" key="1">
    <citation type="submission" date="2018-11" db="EMBL/GenBank/DDBJ databases">
        <authorList>
            <person name="Kleinhagauer T."/>
            <person name="Glaeser S.P."/>
            <person name="Spergser J."/>
            <person name="Ruckert C."/>
            <person name="Kaempfer P."/>
            <person name="Busse H.-J."/>
        </authorList>
    </citation>
    <scope>NUCLEOTIDE SEQUENCE [LARGE SCALE GENOMIC DNA]</scope>
    <source>
        <strain evidence="1 2">W8</strain>
    </source>
</reference>
<accession>A0A3G6J385</accession>
<name>A0A3G6J385_9CORY</name>
<dbReference type="KEGG" id="cgk:CGERO_01200"/>
<dbReference type="Proteomes" id="UP000271587">
    <property type="component" value="Chromosome"/>
</dbReference>
<dbReference type="SUPFAM" id="SSF51971">
    <property type="entry name" value="Nucleotide-binding domain"/>
    <property type="match status" value="1"/>
</dbReference>
<proteinExistence type="predicted"/>
<dbReference type="AlphaFoldDB" id="A0A3G6J385"/>
<dbReference type="PRINTS" id="PR00419">
    <property type="entry name" value="ADXRDTASE"/>
</dbReference>
<dbReference type="Gene3D" id="3.40.50.720">
    <property type="entry name" value="NAD(P)-binding Rossmann-like Domain"/>
    <property type="match status" value="1"/>
</dbReference>